<dbReference type="Gene3D" id="3.60.40.10">
    <property type="entry name" value="PPM-type phosphatase domain"/>
    <property type="match status" value="1"/>
</dbReference>
<dbReference type="OrthoDB" id="9801841at2"/>
<evidence type="ECO:0000259" key="1">
    <source>
        <dbReference type="PROSITE" id="PS50011"/>
    </source>
</evidence>
<reference evidence="3" key="1">
    <citation type="submission" date="2017-04" db="EMBL/GenBank/DDBJ databases">
        <authorList>
            <person name="Varghese N."/>
            <person name="Submissions S."/>
        </authorList>
    </citation>
    <scope>NUCLEOTIDE SEQUENCE [LARGE SCALE GENOMIC DNA]</scope>
    <source>
        <strain evidence="3">RKEM611</strain>
    </source>
</reference>
<dbReference type="Pfam" id="PF13191">
    <property type="entry name" value="AAA_16"/>
    <property type="match status" value="1"/>
</dbReference>
<dbReference type="Pfam" id="PF07228">
    <property type="entry name" value="SpoIIE"/>
    <property type="match status" value="1"/>
</dbReference>
<dbReference type="SUPFAM" id="SSF52540">
    <property type="entry name" value="P-loop containing nucleoside triphosphate hydrolases"/>
    <property type="match status" value="1"/>
</dbReference>
<dbReference type="Gene3D" id="1.25.40.10">
    <property type="entry name" value="Tetratricopeptide repeat domain"/>
    <property type="match status" value="1"/>
</dbReference>
<name>A0A1Y6CHF1_9BACT</name>
<dbReference type="RefSeq" id="WP_132323134.1">
    <property type="nucleotide sequence ID" value="NZ_FWZT01000021.1"/>
</dbReference>
<dbReference type="PANTHER" id="PTHR43642:SF1">
    <property type="entry name" value="HYBRID SIGNAL TRANSDUCTION HISTIDINE KINASE G"/>
    <property type="match status" value="1"/>
</dbReference>
<dbReference type="InterPro" id="IPR003018">
    <property type="entry name" value="GAF"/>
</dbReference>
<dbReference type="InterPro" id="IPR027417">
    <property type="entry name" value="P-loop_NTPase"/>
</dbReference>
<dbReference type="EMBL" id="FWZT01000021">
    <property type="protein sequence ID" value="SMF62371.1"/>
    <property type="molecule type" value="Genomic_DNA"/>
</dbReference>
<dbReference type="InterPro" id="IPR000719">
    <property type="entry name" value="Prot_kinase_dom"/>
</dbReference>
<dbReference type="InterPro" id="IPR041664">
    <property type="entry name" value="AAA_16"/>
</dbReference>
<dbReference type="InterPro" id="IPR053159">
    <property type="entry name" value="Hybrid_Histidine_Kinase"/>
</dbReference>
<dbReference type="SMART" id="SM00331">
    <property type="entry name" value="PP2C_SIG"/>
    <property type="match status" value="1"/>
</dbReference>
<dbReference type="Gene3D" id="3.40.50.300">
    <property type="entry name" value="P-loop containing nucleotide triphosphate hydrolases"/>
    <property type="match status" value="1"/>
</dbReference>
<dbReference type="InterPro" id="IPR011990">
    <property type="entry name" value="TPR-like_helical_dom_sf"/>
</dbReference>
<dbReference type="SUPFAM" id="SSF56112">
    <property type="entry name" value="Protein kinase-like (PK-like)"/>
    <property type="match status" value="1"/>
</dbReference>
<evidence type="ECO:0000313" key="2">
    <source>
        <dbReference type="EMBL" id="SMF62371.1"/>
    </source>
</evidence>
<proteinExistence type="predicted"/>
<dbReference type="GO" id="GO:0005524">
    <property type="term" value="F:ATP binding"/>
    <property type="evidence" value="ECO:0007669"/>
    <property type="project" value="InterPro"/>
</dbReference>
<dbReference type="STRING" id="1513793.SAMN06296036_12164"/>
<feature type="domain" description="Protein kinase" evidence="1">
    <location>
        <begin position="1"/>
        <end position="268"/>
    </location>
</feature>
<dbReference type="InterPro" id="IPR036457">
    <property type="entry name" value="PPM-type-like_dom_sf"/>
</dbReference>
<dbReference type="PANTHER" id="PTHR43642">
    <property type="entry name" value="HYBRID SIGNAL TRANSDUCTION HISTIDINE KINASE G"/>
    <property type="match status" value="1"/>
</dbReference>
<dbReference type="PROSITE" id="PS50011">
    <property type="entry name" value="PROTEIN_KINASE_DOM"/>
    <property type="match status" value="1"/>
</dbReference>
<dbReference type="Proteomes" id="UP000192907">
    <property type="component" value="Unassembled WGS sequence"/>
</dbReference>
<dbReference type="InterPro" id="IPR011009">
    <property type="entry name" value="Kinase-like_dom_sf"/>
</dbReference>
<keyword evidence="3" id="KW-1185">Reference proteome</keyword>
<dbReference type="Gene3D" id="1.10.510.10">
    <property type="entry name" value="Transferase(Phosphotransferase) domain 1"/>
    <property type="match status" value="1"/>
</dbReference>
<protein>
    <submittedName>
        <fullName evidence="2">Predicted ATPase</fullName>
    </submittedName>
</protein>
<dbReference type="SMART" id="SM00065">
    <property type="entry name" value="GAF"/>
    <property type="match status" value="1"/>
</dbReference>
<dbReference type="Pfam" id="PF00069">
    <property type="entry name" value="Pkinase"/>
    <property type="match status" value="1"/>
</dbReference>
<accession>A0A1Y6CHF1</accession>
<dbReference type="SUPFAM" id="SSF48452">
    <property type="entry name" value="TPR-like"/>
    <property type="match status" value="1"/>
</dbReference>
<evidence type="ECO:0000313" key="3">
    <source>
        <dbReference type="Proteomes" id="UP000192907"/>
    </source>
</evidence>
<dbReference type="InterPro" id="IPR029016">
    <property type="entry name" value="GAF-like_dom_sf"/>
</dbReference>
<organism evidence="2 3">
    <name type="scientific">Pseudobacteriovorax antillogorgiicola</name>
    <dbReference type="NCBI Taxonomy" id="1513793"/>
    <lineage>
        <taxon>Bacteria</taxon>
        <taxon>Pseudomonadati</taxon>
        <taxon>Bdellovibrionota</taxon>
        <taxon>Oligoflexia</taxon>
        <taxon>Oligoflexales</taxon>
        <taxon>Pseudobacteriovoracaceae</taxon>
        <taxon>Pseudobacteriovorax</taxon>
    </lineage>
</organism>
<dbReference type="SMART" id="SM00220">
    <property type="entry name" value="S_TKc"/>
    <property type="match status" value="1"/>
</dbReference>
<dbReference type="GO" id="GO:0004672">
    <property type="term" value="F:protein kinase activity"/>
    <property type="evidence" value="ECO:0007669"/>
    <property type="project" value="InterPro"/>
</dbReference>
<gene>
    <name evidence="2" type="ORF">SAMN06296036_12164</name>
</gene>
<dbReference type="SUPFAM" id="SSF55781">
    <property type="entry name" value="GAF domain-like"/>
    <property type="match status" value="1"/>
</dbReference>
<dbReference type="InterPro" id="IPR001932">
    <property type="entry name" value="PPM-type_phosphatase-like_dom"/>
</dbReference>
<dbReference type="Gene3D" id="3.30.450.40">
    <property type="match status" value="1"/>
</dbReference>
<sequence>MDFKFKDYRIKKVRRETELFKEYLATRGGDPKPYILKVLDLTKDGRDFLQYEFRFIKRYGLSSFLIPIDIDTEEGRTVAVYEMPDCMSLHNLAKSNISIKQKLEVAVRLFDALSKLNSHHITLRIVNSHNILISGKDGRIYFSDLMAAIEEKSKDPIAWGVRIPKEHYPYMSPEQTGRIKKSSDYRTDFYSVGICLFELFTGSVPFICSNILEYFNSHVAKAMPLAYELSPSVPHQVSMIIDKLGQKNPESRYVSAWGAKADLQKCWYYFDRGEEIPRFPLAERDVSDKLQFPDRIYGRDLDIVLLNRELNRFKDNESNLVVLEGAAGVGRTSLIEEFRRKMVRDDSLFMYGSFTRESQRRPYEALIEAFTTLIKQMLMQSESQLNYWKTKIRDAVGENGYYISRLIPELELILGKQKQVKSLGPKEEKSRFELTFRNFVGSLSESKEPVILFLDDLQWMDHASNDLLNFVFNQNEELRIFVILGYRSDAEDRRWLLNEIEIQFERMGYRITRQSLQPLQRKDVGDWLQDTFKFDEEELAEFSDLIIQKTRGYPYFIRQFIEQLVDGDAIYFNDHDCRWYWDFHKASNQRITDNTADLLVENFRSLPPTSINVLCYAACLGESFALDELLIVMEEEETVVKQALLSICEEGILLPLMERNLQFLKVSENFITNARFQFTHDRVRLAAEMLMSPKKRAKVHLQIGQAQLSYLTEQQVEDRIYELVNHFNMSLTDQSAADFAVARLNLKAAKRAHQSSAFKASIQYLKNAITLIGEDSWQHNYDTCIEIYKEMAIVSFLGKDNLAMRDAIEEVRVHAKTLEDLIEVQEVEIQSTMAEDKIAAIRIATDYMNSLGTKLPHNPTRVHVAWHLLKALVQIRVRPYMEVLRSHEVVEDKKLEAIMRIGCSVGSAAYLAQPNFSPILICFGVVMGLKNGHVSSMPFAYAGFATILAGVFRNYDEAHQLGEFSRELSLRFNLKDQICRVEHMVWSFINPWKVPVRDCLQGVIKAFRTGMDGGEFEFAIHAINIYGFYAFFSGKNLNVLSDELRDYRRLIAELNYEHLLAHTEMYRQGVNNLMEGSENSVTLCGQFYNEKKHVAFIESAHDFAFYKAVLQLMLAYSFKQDLKAIEFVRQCNAKAYAAVGSFATPTYLFYEALLYIRLIREKRTRWAYFKRRRVKAIMKKMELWSHHCPQNHYHRYLILKGELHHLQGEFELAIKYLNQASDFAEKNGFVHEVALSYELVAQLALNSGLLHIAQDYMGRSLQAYREWGATKKVERLLKEHAHWLKLENHQQSHGRRNAESLDFETFREVISGLAQETRHDKLIDQVMRSSLMFAGGDKGFIILREARSQIFKIARSFDGNTMAVVDANYQKSQDLCLGVVNYVLRTARIIVVDDALIPNRIIPGLERESYIADNLVRSLACLPIIVGGRTGKELIGVIYLENSLTSHVFSQQKIQMLELIGQTAAGRIELSKKSDILEDSLQQAYQVQQAMLPKTGGISSFSVSEYYQAAEHTGGDWYGYYEDKAAKRLYFFIGDVTGHGVSSSLITGTAAGAVYSSLDTLKRSTNNRLTMDEEIEILAMAVNKAVFDTGAKVDRMMTMLFMIFETDTGNGVYINAGHPGGCIIGYKKNRVFLSSGGPLGYLPDPKYRIREFSLERQESIFFYTDGLTENRGPNGEEFKIRRLMKLLEPSKTPYELKQIILKQGRAIWQNHPAEDDCAFVILRWEGTEDDLKKEFLPA</sequence>
<dbReference type="Pfam" id="PF01590">
    <property type="entry name" value="GAF"/>
    <property type="match status" value="1"/>
</dbReference>